<comment type="subcellular location">
    <subcellularLocation>
        <location evidence="1">Nucleus</location>
    </subcellularLocation>
</comment>
<evidence type="ECO:0000256" key="7">
    <source>
        <dbReference type="ARBA" id="ARBA00023242"/>
    </source>
</evidence>
<dbReference type="Gene3D" id="4.10.240.10">
    <property type="entry name" value="Zn(2)-C6 fungal-type DNA-binding domain"/>
    <property type="match status" value="1"/>
</dbReference>
<evidence type="ECO:0000313" key="10">
    <source>
        <dbReference type="EMBL" id="TBU25569.1"/>
    </source>
</evidence>
<feature type="domain" description="Zn(2)-C6 fungal-type" evidence="9">
    <location>
        <begin position="158"/>
        <end position="192"/>
    </location>
</feature>
<feature type="compositionally biased region" description="Polar residues" evidence="8">
    <location>
        <begin position="248"/>
        <end position="272"/>
    </location>
</feature>
<dbReference type="OrthoDB" id="2123952at2759"/>
<keyword evidence="3" id="KW-0862">Zinc</keyword>
<dbReference type="InterPro" id="IPR001138">
    <property type="entry name" value="Zn2Cys6_DnaBD"/>
</dbReference>
<dbReference type="GO" id="GO:0005634">
    <property type="term" value="C:nucleus"/>
    <property type="evidence" value="ECO:0007669"/>
    <property type="project" value="UniProtKB-SubCell"/>
</dbReference>
<feature type="compositionally biased region" description="Basic and acidic residues" evidence="8">
    <location>
        <begin position="121"/>
        <end position="136"/>
    </location>
</feature>
<dbReference type="GO" id="GO:0000981">
    <property type="term" value="F:DNA-binding transcription factor activity, RNA polymerase II-specific"/>
    <property type="evidence" value="ECO:0007669"/>
    <property type="project" value="InterPro"/>
</dbReference>
<dbReference type="PANTHER" id="PTHR31313:SF77">
    <property type="entry name" value="ZN(II)2CYS6 TRANSCRIPTION FACTOR (EUROFUNG)"/>
    <property type="match status" value="1"/>
</dbReference>
<sequence length="891" mass="98365">MATEFPPPFPAQPQSEGSACTSEYDAQGASALFDPLIQQSDPLHRSHISPTSLASANAATRSSSWVAPTLSRSISAESSSLAGALHLHSLPFDAAVKWQAEASQIAYRPSAAEVPGPGGKSLDESHSSDPTSKKGEGQFLADKPLTSLGKPRERIYLACVQCRTRKVRCDGAKPECSNCIKRADPVARHCSYDPAPRRRGKDRTPDSRHLAPLQPKKTRTTRSRVEEEERRKKALAAQAAKAAHSETHSALTRAQTAHAVQNLSSSRPSHATPSIVPEVQRRANNAGLTERASATSYLATVPSIPQPHRASSGSVMPQNPTELTYIHYNPDPIEPRDPVLIYAPPEAFELAWRIEEDPDDSQTSVTVWTPPGVRFTRETWWDALLAHYTDVPIGRSMTADNSLHWFAFVNIPRFFASLCAHITDKPCNRVSFTGAKGREKALQLVDQAHAMFDASLSSGWIDVGLVQAAWLLAMFEIQAHPRAATPRTRSAFKTLDSLIRSLSLTTLDIADPRTSTFARGQVPVVIATATLPISVNPLPMALDNRAPALAPPAVYHSQQGFIPGYSHAHSQMLPADGSQWQCGCSSYCLGSNWPQSVELTPAWTCMPMWPDRASEGEVQKEECRRIVWSTVMLTASHSTKTTAGTDREPQHLWIKDPANYALLFPGESLVPMAMNTIPFSKESVWALYMRVLFLWHSALRQRGDSTSSDADQAAYAMGAWLELDNVEACLDRHSCGIQSGFMMQMREVLSNTRMVISNEFRRYIPEATTVDGSLFYREKAERWMKYMLGSAQQFSQSFKSPGTQPNSNSRRCFLMYWFMSQIMRGLSLWYADRTLFIALEVAKAFAPCVEFMMLIWPSPGEITAFGFLCTSGVDMRGKSTSVTKHVSKASN</sequence>
<dbReference type="SUPFAM" id="SSF57701">
    <property type="entry name" value="Zn2/Cys6 DNA-binding domain"/>
    <property type="match status" value="1"/>
</dbReference>
<keyword evidence="7" id="KW-0539">Nucleus</keyword>
<feature type="region of interest" description="Disordered" evidence="8">
    <location>
        <begin position="1"/>
        <end position="23"/>
    </location>
</feature>
<dbReference type="GO" id="GO:0008270">
    <property type="term" value="F:zinc ion binding"/>
    <property type="evidence" value="ECO:0007669"/>
    <property type="project" value="InterPro"/>
</dbReference>
<evidence type="ECO:0000259" key="9">
    <source>
        <dbReference type="PROSITE" id="PS50048"/>
    </source>
</evidence>
<evidence type="ECO:0000256" key="4">
    <source>
        <dbReference type="ARBA" id="ARBA00023015"/>
    </source>
</evidence>
<feature type="compositionally biased region" description="Pro residues" evidence="8">
    <location>
        <begin position="1"/>
        <end position="11"/>
    </location>
</feature>
<dbReference type="PROSITE" id="PS50048">
    <property type="entry name" value="ZN2_CY6_FUNGAL_2"/>
    <property type="match status" value="1"/>
</dbReference>
<keyword evidence="4" id="KW-0805">Transcription regulation</keyword>
<feature type="region of interest" description="Disordered" evidence="8">
    <location>
        <begin position="189"/>
        <end position="276"/>
    </location>
</feature>
<evidence type="ECO:0000256" key="1">
    <source>
        <dbReference type="ARBA" id="ARBA00004123"/>
    </source>
</evidence>
<keyword evidence="2" id="KW-0479">Metal-binding</keyword>
<dbReference type="Pfam" id="PF00172">
    <property type="entry name" value="Zn_clus"/>
    <property type="match status" value="1"/>
</dbReference>
<reference evidence="10" key="1">
    <citation type="submission" date="2019-01" db="EMBL/GenBank/DDBJ databases">
        <title>Draft genome sequences of three monokaryotic isolates of the white-rot basidiomycete fungus Dichomitus squalens.</title>
        <authorList>
            <consortium name="DOE Joint Genome Institute"/>
            <person name="Lopez S.C."/>
            <person name="Andreopoulos B."/>
            <person name="Pangilinan J."/>
            <person name="Lipzen A."/>
            <person name="Riley R."/>
            <person name="Ahrendt S."/>
            <person name="Ng V."/>
            <person name="Barry K."/>
            <person name="Daum C."/>
            <person name="Grigoriev I.V."/>
            <person name="Hilden K.S."/>
            <person name="Makela M.R."/>
            <person name="de Vries R.P."/>
        </authorList>
    </citation>
    <scope>NUCLEOTIDE SEQUENCE [LARGE SCALE GENOMIC DNA]</scope>
    <source>
        <strain evidence="10">OM18370.1</strain>
    </source>
</reference>
<gene>
    <name evidence="10" type="ORF">BD311DRAFT_852769</name>
</gene>
<evidence type="ECO:0000256" key="3">
    <source>
        <dbReference type="ARBA" id="ARBA00022833"/>
    </source>
</evidence>
<dbReference type="AlphaFoldDB" id="A0A4Q9ME91"/>
<dbReference type="EMBL" id="ML143459">
    <property type="protein sequence ID" value="TBU25569.1"/>
    <property type="molecule type" value="Genomic_DNA"/>
</dbReference>
<dbReference type="InterPro" id="IPR036864">
    <property type="entry name" value="Zn2-C6_fun-type_DNA-bd_sf"/>
</dbReference>
<dbReference type="PANTHER" id="PTHR31313">
    <property type="entry name" value="TY1 ENHANCER ACTIVATOR"/>
    <property type="match status" value="1"/>
</dbReference>
<proteinExistence type="predicted"/>
<dbReference type="GO" id="GO:0003677">
    <property type="term" value="F:DNA binding"/>
    <property type="evidence" value="ECO:0007669"/>
    <property type="project" value="UniProtKB-KW"/>
</dbReference>
<evidence type="ECO:0000256" key="6">
    <source>
        <dbReference type="ARBA" id="ARBA00023163"/>
    </source>
</evidence>
<organism evidence="10">
    <name type="scientific">Dichomitus squalens</name>
    <dbReference type="NCBI Taxonomy" id="114155"/>
    <lineage>
        <taxon>Eukaryota</taxon>
        <taxon>Fungi</taxon>
        <taxon>Dikarya</taxon>
        <taxon>Basidiomycota</taxon>
        <taxon>Agaricomycotina</taxon>
        <taxon>Agaricomycetes</taxon>
        <taxon>Polyporales</taxon>
        <taxon>Polyporaceae</taxon>
        <taxon>Dichomitus</taxon>
    </lineage>
</organism>
<feature type="region of interest" description="Disordered" evidence="8">
    <location>
        <begin position="109"/>
        <end position="145"/>
    </location>
</feature>
<dbReference type="SMART" id="SM00066">
    <property type="entry name" value="GAL4"/>
    <property type="match status" value="1"/>
</dbReference>
<evidence type="ECO:0000256" key="5">
    <source>
        <dbReference type="ARBA" id="ARBA00023125"/>
    </source>
</evidence>
<dbReference type="CDD" id="cd00067">
    <property type="entry name" value="GAL4"/>
    <property type="match status" value="1"/>
</dbReference>
<keyword evidence="6" id="KW-0804">Transcription</keyword>
<name>A0A4Q9ME91_9APHY</name>
<dbReference type="InterPro" id="IPR051615">
    <property type="entry name" value="Transcr_Regulatory_Elem"/>
</dbReference>
<accession>A0A4Q9ME91</accession>
<feature type="compositionally biased region" description="Polar residues" evidence="8">
    <location>
        <begin position="12"/>
        <end position="21"/>
    </location>
</feature>
<evidence type="ECO:0000256" key="8">
    <source>
        <dbReference type="SAM" id="MobiDB-lite"/>
    </source>
</evidence>
<keyword evidence="5" id="KW-0238">DNA-binding</keyword>
<protein>
    <recommendedName>
        <fullName evidence="9">Zn(2)-C6 fungal-type domain-containing protein</fullName>
    </recommendedName>
</protein>
<evidence type="ECO:0000256" key="2">
    <source>
        <dbReference type="ARBA" id="ARBA00022723"/>
    </source>
</evidence>
<dbReference type="Proteomes" id="UP000292957">
    <property type="component" value="Unassembled WGS sequence"/>
</dbReference>